<evidence type="ECO:0000256" key="8">
    <source>
        <dbReference type="ARBA" id="ARBA00023242"/>
    </source>
</evidence>
<keyword evidence="4" id="KW-0227">DNA damage</keyword>
<feature type="compositionally biased region" description="Basic and acidic residues" evidence="14">
    <location>
        <begin position="389"/>
        <end position="399"/>
    </location>
</feature>
<sequence length="427" mass="48416">MTFLIGLSLTKSQFRTSYRRARLLQQTMTNTGWISCKSSEVKLDITLACGQSFRWKETSPGQWTSVLAGNIWTLGQTDDKIIYRVYEKGYNGPSLPLPDPQETKSKIEMKRDASNQGCDKLLKKSSIKQEIHTSDNVNINLQLIDSDNSSSKYSVVLKNYFQLGVNLEDLYGHWSASDPHFKAVAADFTGVRILRQDPVENLFAFICSSNNNISRISGMVENLCKTYGEKVGILDKEPYFTFPSIEALTGRQVEQTLRELGFGYRAKYISETAKYIVTNHSVEWLYSLRGKSYQDAHGELLKLCGVGAKVADCVCLMSLDKAEAIPVDTHVWQIAIRDYNIPKLNSNKTMTDATYKQIGDFFRGLWGPYAGWAHSVLFSADLKKFQDRKVETKGHDKKVSTSRKRGTKAEVQPRNHKEKKRIKQEPT</sequence>
<dbReference type="GO" id="GO:0003684">
    <property type="term" value="F:damaged DNA binding"/>
    <property type="evidence" value="ECO:0007669"/>
    <property type="project" value="InterPro"/>
</dbReference>
<evidence type="ECO:0000256" key="2">
    <source>
        <dbReference type="ARBA" id="ARBA00010679"/>
    </source>
</evidence>
<evidence type="ECO:0000256" key="1">
    <source>
        <dbReference type="ARBA" id="ARBA00004123"/>
    </source>
</evidence>
<evidence type="ECO:0000256" key="7">
    <source>
        <dbReference type="ARBA" id="ARBA00023239"/>
    </source>
</evidence>
<evidence type="ECO:0000256" key="13">
    <source>
        <dbReference type="ARBA" id="ARBA00073127"/>
    </source>
</evidence>
<keyword evidence="10" id="KW-0326">Glycosidase</keyword>
<dbReference type="InterPro" id="IPR011257">
    <property type="entry name" value="DNA_glycosylase"/>
</dbReference>
<dbReference type="EC" id="4.2.99.18" evidence="3"/>
<dbReference type="Pfam" id="PF07934">
    <property type="entry name" value="OGG_N"/>
    <property type="match status" value="1"/>
</dbReference>
<dbReference type="GO" id="GO:0005634">
    <property type="term" value="C:nucleus"/>
    <property type="evidence" value="ECO:0007669"/>
    <property type="project" value="UniProtKB-SubCell"/>
</dbReference>
<dbReference type="InParanoid" id="A0A1S3HMW9"/>
<keyword evidence="6" id="KW-0234">DNA repair</keyword>
<evidence type="ECO:0000256" key="9">
    <source>
        <dbReference type="ARBA" id="ARBA00023268"/>
    </source>
</evidence>
<dbReference type="FunCoup" id="A0A1S3HMW9">
    <property type="interactions" value="2134"/>
</dbReference>
<evidence type="ECO:0000313" key="17">
    <source>
        <dbReference type="RefSeq" id="XP_013386394.1"/>
    </source>
</evidence>
<reference evidence="17" key="1">
    <citation type="submission" date="2025-08" db="UniProtKB">
        <authorList>
            <consortium name="RefSeq"/>
        </authorList>
    </citation>
    <scope>IDENTIFICATION</scope>
    <source>
        <tissue evidence="17">Gonads</tissue>
    </source>
</reference>
<dbReference type="InterPro" id="IPR003265">
    <property type="entry name" value="HhH-GPD_domain"/>
</dbReference>
<dbReference type="FunFam" id="1.10.340.30:FF:000006">
    <property type="entry name" value="N-glycosylase/DNA lyase isoform X2"/>
    <property type="match status" value="1"/>
</dbReference>
<evidence type="ECO:0000259" key="15">
    <source>
        <dbReference type="SMART" id="SM00478"/>
    </source>
</evidence>
<dbReference type="InterPro" id="IPR052054">
    <property type="entry name" value="Oxidative_DNA_repair_enzyme"/>
</dbReference>
<dbReference type="KEGG" id="lak:106155910"/>
<dbReference type="GO" id="GO:0006289">
    <property type="term" value="P:nucleotide-excision repair"/>
    <property type="evidence" value="ECO:0007669"/>
    <property type="project" value="InterPro"/>
</dbReference>
<evidence type="ECO:0000256" key="6">
    <source>
        <dbReference type="ARBA" id="ARBA00023204"/>
    </source>
</evidence>
<dbReference type="OrthoDB" id="238681at2759"/>
<organism evidence="16 17">
    <name type="scientific">Lingula anatina</name>
    <name type="common">Brachiopod</name>
    <name type="synonym">Lingula unguis</name>
    <dbReference type="NCBI Taxonomy" id="7574"/>
    <lineage>
        <taxon>Eukaryota</taxon>
        <taxon>Metazoa</taxon>
        <taxon>Spiralia</taxon>
        <taxon>Lophotrochozoa</taxon>
        <taxon>Brachiopoda</taxon>
        <taxon>Linguliformea</taxon>
        <taxon>Lingulata</taxon>
        <taxon>Lingulida</taxon>
        <taxon>Linguloidea</taxon>
        <taxon>Lingulidae</taxon>
        <taxon>Lingula</taxon>
    </lineage>
</organism>
<dbReference type="InterPro" id="IPR023170">
    <property type="entry name" value="HhH_base_excis_C"/>
</dbReference>
<evidence type="ECO:0000256" key="3">
    <source>
        <dbReference type="ARBA" id="ARBA00012720"/>
    </source>
</evidence>
<dbReference type="InterPro" id="IPR012904">
    <property type="entry name" value="OGG_N"/>
</dbReference>
<dbReference type="FunFam" id="1.10.1670.10:FF:000005">
    <property type="entry name" value="N-glycosylase/DNA lyase OGG1"/>
    <property type="match status" value="1"/>
</dbReference>
<dbReference type="STRING" id="7574.A0A1S3HMW9"/>
<dbReference type="GO" id="GO:0034039">
    <property type="term" value="F:8-oxo-7,8-dihydroguanine DNA N-glycosylase activity"/>
    <property type="evidence" value="ECO:0007669"/>
    <property type="project" value="TreeGrafter"/>
</dbReference>
<dbReference type="PANTHER" id="PTHR10242:SF2">
    <property type="entry name" value="N-GLYCOSYLASE_DNA LYASE"/>
    <property type="match status" value="1"/>
</dbReference>
<dbReference type="Gene3D" id="1.10.1670.10">
    <property type="entry name" value="Helix-hairpin-Helix base-excision DNA repair enzymes (C-terminal)"/>
    <property type="match status" value="1"/>
</dbReference>
<dbReference type="CDD" id="cd00056">
    <property type="entry name" value="ENDO3c"/>
    <property type="match status" value="1"/>
</dbReference>
<dbReference type="Gene3D" id="1.10.340.30">
    <property type="entry name" value="Hypothetical protein, domain 2"/>
    <property type="match status" value="1"/>
</dbReference>
<evidence type="ECO:0000313" key="16">
    <source>
        <dbReference type="Proteomes" id="UP000085678"/>
    </source>
</evidence>
<feature type="compositionally biased region" description="Basic residues" evidence="14">
    <location>
        <begin position="416"/>
        <end position="427"/>
    </location>
</feature>
<feature type="region of interest" description="Disordered" evidence="14">
    <location>
        <begin position="389"/>
        <end position="427"/>
    </location>
</feature>
<dbReference type="SUPFAM" id="SSF55945">
    <property type="entry name" value="TATA-box binding protein-like"/>
    <property type="match status" value="1"/>
</dbReference>
<dbReference type="Proteomes" id="UP000085678">
    <property type="component" value="Unplaced"/>
</dbReference>
<keyword evidence="7 17" id="KW-0456">Lyase</keyword>
<accession>A0A1S3HMW9</accession>
<evidence type="ECO:0000256" key="10">
    <source>
        <dbReference type="ARBA" id="ARBA00023295"/>
    </source>
</evidence>
<keyword evidence="9" id="KW-0511">Multifunctional enzyme</keyword>
<dbReference type="GO" id="GO:0140078">
    <property type="term" value="F:class I DNA-(apurinic or apyrimidinic site) endonuclease activity"/>
    <property type="evidence" value="ECO:0007669"/>
    <property type="project" value="UniProtKB-EC"/>
</dbReference>
<comment type="subcellular location">
    <subcellularLocation>
        <location evidence="1">Nucleus</location>
    </subcellularLocation>
</comment>
<dbReference type="RefSeq" id="XP_013386394.1">
    <property type="nucleotide sequence ID" value="XM_013530940.2"/>
</dbReference>
<evidence type="ECO:0000256" key="4">
    <source>
        <dbReference type="ARBA" id="ARBA00022763"/>
    </source>
</evidence>
<dbReference type="GeneID" id="106155910"/>
<name>A0A1S3HMW9_LINAN</name>
<feature type="domain" description="HhH-GPD" evidence="15">
    <location>
        <begin position="207"/>
        <end position="375"/>
    </location>
</feature>
<dbReference type="GO" id="GO:0006285">
    <property type="term" value="P:base-excision repair, AP site formation"/>
    <property type="evidence" value="ECO:0007669"/>
    <property type="project" value="TreeGrafter"/>
</dbReference>
<dbReference type="Pfam" id="PF00730">
    <property type="entry name" value="HhH-GPD"/>
    <property type="match status" value="1"/>
</dbReference>
<gene>
    <name evidence="17" type="primary">LOC106155910</name>
</gene>
<comment type="catalytic activity">
    <reaction evidence="12">
        <text>2'-deoxyribonucleotide-(2'-deoxyribose 5'-phosphate)-2'-deoxyribonucleotide-DNA = a 3'-end 2'-deoxyribonucleotide-(2,3-dehydro-2,3-deoxyribose 5'-phosphate)-DNA + a 5'-end 5'-phospho-2'-deoxyribonucleoside-DNA + H(+)</text>
        <dbReference type="Rhea" id="RHEA:66592"/>
        <dbReference type="Rhea" id="RHEA-COMP:13180"/>
        <dbReference type="Rhea" id="RHEA-COMP:16897"/>
        <dbReference type="Rhea" id="RHEA-COMP:17067"/>
        <dbReference type="ChEBI" id="CHEBI:15378"/>
        <dbReference type="ChEBI" id="CHEBI:136412"/>
        <dbReference type="ChEBI" id="CHEBI:157695"/>
        <dbReference type="ChEBI" id="CHEBI:167181"/>
        <dbReference type="EC" id="4.2.99.18"/>
    </reaction>
</comment>
<dbReference type="SMART" id="SM00478">
    <property type="entry name" value="ENDO3c"/>
    <property type="match status" value="1"/>
</dbReference>
<comment type="similarity">
    <text evidence="2">Belongs to the type-1 OGG1 family.</text>
</comment>
<keyword evidence="8" id="KW-0539">Nucleus</keyword>
<evidence type="ECO:0000256" key="5">
    <source>
        <dbReference type="ARBA" id="ARBA00022801"/>
    </source>
</evidence>
<dbReference type="SUPFAM" id="SSF48150">
    <property type="entry name" value="DNA-glycosylase"/>
    <property type="match status" value="1"/>
</dbReference>
<evidence type="ECO:0000256" key="12">
    <source>
        <dbReference type="ARBA" id="ARBA00044632"/>
    </source>
</evidence>
<evidence type="ECO:0000256" key="14">
    <source>
        <dbReference type="SAM" id="MobiDB-lite"/>
    </source>
</evidence>
<proteinExistence type="inferred from homology"/>
<dbReference type="AlphaFoldDB" id="A0A1S3HMW9"/>
<keyword evidence="16" id="KW-1185">Reference proteome</keyword>
<dbReference type="Gene3D" id="3.30.310.40">
    <property type="match status" value="1"/>
</dbReference>
<comment type="function">
    <text evidence="11">DNA repair enzyme that incises DNA at 8-oxoG residues. Excises 7,8-dihydro-8-oxoguanine and 2,6-diamino-4-hydroxy-5-N-methylformamidopyrimidine (FAPY) from damaged DNA. Has a beta-lyase activity that nicks DNA 3' to the lesion.</text>
</comment>
<dbReference type="PANTHER" id="PTHR10242">
    <property type="entry name" value="8-OXOGUANINE DNA GLYCOSYLASE"/>
    <property type="match status" value="1"/>
</dbReference>
<evidence type="ECO:0000256" key="11">
    <source>
        <dbReference type="ARBA" id="ARBA00025652"/>
    </source>
</evidence>
<protein>
    <recommendedName>
        <fullName evidence="13">N-glycosylase/DNA lyase</fullName>
        <ecNumber evidence="3">4.2.99.18</ecNumber>
    </recommendedName>
</protein>
<keyword evidence="5" id="KW-0378">Hydrolase</keyword>